<organism evidence="1">
    <name type="scientific">Tanacetum cinerariifolium</name>
    <name type="common">Dalmatian daisy</name>
    <name type="synonym">Chrysanthemum cinerariifolium</name>
    <dbReference type="NCBI Taxonomy" id="118510"/>
    <lineage>
        <taxon>Eukaryota</taxon>
        <taxon>Viridiplantae</taxon>
        <taxon>Streptophyta</taxon>
        <taxon>Embryophyta</taxon>
        <taxon>Tracheophyta</taxon>
        <taxon>Spermatophyta</taxon>
        <taxon>Magnoliopsida</taxon>
        <taxon>eudicotyledons</taxon>
        <taxon>Gunneridae</taxon>
        <taxon>Pentapetalae</taxon>
        <taxon>asterids</taxon>
        <taxon>campanulids</taxon>
        <taxon>Asterales</taxon>
        <taxon>Asteraceae</taxon>
        <taxon>Asteroideae</taxon>
        <taxon>Anthemideae</taxon>
        <taxon>Anthemidinae</taxon>
        <taxon>Tanacetum</taxon>
    </lineage>
</organism>
<feature type="non-terminal residue" evidence="1">
    <location>
        <position position="1"/>
    </location>
</feature>
<proteinExistence type="predicted"/>
<evidence type="ECO:0000313" key="1">
    <source>
        <dbReference type="EMBL" id="GEZ42823.1"/>
    </source>
</evidence>
<gene>
    <name evidence="1" type="ORF">Tci_514796</name>
</gene>
<protein>
    <submittedName>
        <fullName evidence="1">Uncharacterized protein</fullName>
    </submittedName>
</protein>
<accession>A0A699IJE3</accession>
<dbReference type="AlphaFoldDB" id="A0A699IJE3"/>
<name>A0A699IJE3_TANCI</name>
<comment type="caution">
    <text evidence="1">The sequence shown here is derived from an EMBL/GenBank/DDBJ whole genome shotgun (WGS) entry which is preliminary data.</text>
</comment>
<sequence length="45" mass="4885">DLRFGSGDRLMVAMVIGVRIGDGGHLVGEVLWCRDLVMVGGVEIW</sequence>
<reference evidence="1" key="1">
    <citation type="journal article" date="2019" name="Sci. Rep.">
        <title>Draft genome of Tanacetum cinerariifolium, the natural source of mosquito coil.</title>
        <authorList>
            <person name="Yamashiro T."/>
            <person name="Shiraishi A."/>
            <person name="Satake H."/>
            <person name="Nakayama K."/>
        </authorList>
    </citation>
    <scope>NUCLEOTIDE SEQUENCE</scope>
</reference>
<dbReference type="EMBL" id="BKCJ010277720">
    <property type="protein sequence ID" value="GEZ42823.1"/>
    <property type="molecule type" value="Genomic_DNA"/>
</dbReference>